<accession>A0A427XIM6</accession>
<name>A0A427XIM6_9TREE</name>
<dbReference type="AlphaFoldDB" id="A0A427XIM6"/>
<keyword evidence="2" id="KW-1185">Reference proteome</keyword>
<dbReference type="GeneID" id="39586896"/>
<dbReference type="Proteomes" id="UP000279236">
    <property type="component" value="Unassembled WGS sequence"/>
</dbReference>
<reference evidence="1 2" key="1">
    <citation type="submission" date="2018-11" db="EMBL/GenBank/DDBJ databases">
        <title>Genome sequence of Apiotrichum porosum DSM 27194.</title>
        <authorList>
            <person name="Aliyu H."/>
            <person name="Gorte O."/>
            <person name="Ochsenreither K."/>
        </authorList>
    </citation>
    <scope>NUCLEOTIDE SEQUENCE [LARGE SCALE GENOMIC DNA]</scope>
    <source>
        <strain evidence="1 2">DSM 27194</strain>
    </source>
</reference>
<dbReference type="EMBL" id="RSCE01000012">
    <property type="protein sequence ID" value="RSH78624.1"/>
    <property type="molecule type" value="Genomic_DNA"/>
</dbReference>
<evidence type="ECO:0000313" key="1">
    <source>
        <dbReference type="EMBL" id="RSH78624.1"/>
    </source>
</evidence>
<protein>
    <recommendedName>
        <fullName evidence="3">F-box domain-containing protein</fullName>
    </recommendedName>
</protein>
<evidence type="ECO:0000313" key="2">
    <source>
        <dbReference type="Proteomes" id="UP000279236"/>
    </source>
</evidence>
<sequence>MLKSLTLPSSSQPVLDYVMFPHIVEEVVSHVDIPTAISVRATCKRLRDRIDQRLFEHILVHIDSGVTGEAEILSPYHPFYRLPCLPYDMDPAPPHPAEREVLIDSQDELKELEEYGVTLATPRGQSRERQLALTRVFDWHTTTYTSASTLIRLTKDLQAVNTFRSRGPPAFFLPHYFMSVDLAINWADASSVSGDRLSFDAPMDAKRHHIHIVYDNSLAARGGVIPPLLSCDNAREIVVVLEPSMRTGKNATADCAGDMAPVRVDDQTRDDGGALGPIVKHLSSVLCWNGSRALFVGLERVVPSVLNLPWYLKGVPLVDAMRRWIGDTVQEHVKEHLEFSSWGVEEQSEAMSSRVSFMTLEEWTASHPADSILTNKPEYEAR</sequence>
<proteinExistence type="predicted"/>
<evidence type="ECO:0008006" key="3">
    <source>
        <dbReference type="Google" id="ProtNLM"/>
    </source>
</evidence>
<dbReference type="RefSeq" id="XP_028473771.1">
    <property type="nucleotide sequence ID" value="XM_028618093.1"/>
</dbReference>
<gene>
    <name evidence="1" type="ORF">EHS24_002353</name>
</gene>
<comment type="caution">
    <text evidence="1">The sequence shown here is derived from an EMBL/GenBank/DDBJ whole genome shotgun (WGS) entry which is preliminary data.</text>
</comment>
<organism evidence="1 2">
    <name type="scientific">Apiotrichum porosum</name>
    <dbReference type="NCBI Taxonomy" id="105984"/>
    <lineage>
        <taxon>Eukaryota</taxon>
        <taxon>Fungi</taxon>
        <taxon>Dikarya</taxon>
        <taxon>Basidiomycota</taxon>
        <taxon>Agaricomycotina</taxon>
        <taxon>Tremellomycetes</taxon>
        <taxon>Trichosporonales</taxon>
        <taxon>Trichosporonaceae</taxon>
        <taxon>Apiotrichum</taxon>
    </lineage>
</organism>